<accession>A0AC60PXC8</accession>
<comment type="caution">
    <text evidence="1">The sequence shown here is derived from an EMBL/GenBank/DDBJ whole genome shotgun (WGS) entry which is preliminary data.</text>
</comment>
<organism evidence="1 2">
    <name type="scientific">Ixodes persulcatus</name>
    <name type="common">Taiga tick</name>
    <dbReference type="NCBI Taxonomy" id="34615"/>
    <lineage>
        <taxon>Eukaryota</taxon>
        <taxon>Metazoa</taxon>
        <taxon>Ecdysozoa</taxon>
        <taxon>Arthropoda</taxon>
        <taxon>Chelicerata</taxon>
        <taxon>Arachnida</taxon>
        <taxon>Acari</taxon>
        <taxon>Parasitiformes</taxon>
        <taxon>Ixodida</taxon>
        <taxon>Ixodoidea</taxon>
        <taxon>Ixodidae</taxon>
        <taxon>Ixodinae</taxon>
        <taxon>Ixodes</taxon>
    </lineage>
</organism>
<protein>
    <submittedName>
        <fullName evidence="1">Uncharacterized protein</fullName>
    </submittedName>
</protein>
<name>A0AC60PXC8_IXOPE</name>
<dbReference type="EMBL" id="JABSTQ010009787">
    <property type="protein sequence ID" value="KAG0425954.1"/>
    <property type="molecule type" value="Genomic_DNA"/>
</dbReference>
<evidence type="ECO:0000313" key="1">
    <source>
        <dbReference type="EMBL" id="KAG0425954.1"/>
    </source>
</evidence>
<sequence>MEEEKAEATVPPTMKTFMSMLTHISNQVSQLSQQVNSLTAKLGQANITNWDRLRRSADSEGEDEDQDTKTYEAWAKKQRTESCEVPSAASSLDCLSLIVQSLSGSLATRGEHRSQLSPVKPRPPTLAK</sequence>
<dbReference type="Proteomes" id="UP000805193">
    <property type="component" value="Unassembled WGS sequence"/>
</dbReference>
<evidence type="ECO:0000313" key="2">
    <source>
        <dbReference type="Proteomes" id="UP000805193"/>
    </source>
</evidence>
<keyword evidence="2" id="KW-1185">Reference proteome</keyword>
<proteinExistence type="predicted"/>
<reference evidence="1 2" key="1">
    <citation type="journal article" date="2020" name="Cell">
        <title>Large-Scale Comparative Analyses of Tick Genomes Elucidate Their Genetic Diversity and Vector Capacities.</title>
        <authorList>
            <consortium name="Tick Genome and Microbiome Consortium (TIGMIC)"/>
            <person name="Jia N."/>
            <person name="Wang J."/>
            <person name="Shi W."/>
            <person name="Du L."/>
            <person name="Sun Y."/>
            <person name="Zhan W."/>
            <person name="Jiang J.F."/>
            <person name="Wang Q."/>
            <person name="Zhang B."/>
            <person name="Ji P."/>
            <person name="Bell-Sakyi L."/>
            <person name="Cui X.M."/>
            <person name="Yuan T.T."/>
            <person name="Jiang B.G."/>
            <person name="Yang W.F."/>
            <person name="Lam T.T."/>
            <person name="Chang Q.C."/>
            <person name="Ding S.J."/>
            <person name="Wang X.J."/>
            <person name="Zhu J.G."/>
            <person name="Ruan X.D."/>
            <person name="Zhao L."/>
            <person name="Wei J.T."/>
            <person name="Ye R.Z."/>
            <person name="Que T.C."/>
            <person name="Du C.H."/>
            <person name="Zhou Y.H."/>
            <person name="Cheng J.X."/>
            <person name="Dai P.F."/>
            <person name="Guo W.B."/>
            <person name="Han X.H."/>
            <person name="Huang E.J."/>
            <person name="Li L.F."/>
            <person name="Wei W."/>
            <person name="Gao Y.C."/>
            <person name="Liu J.Z."/>
            <person name="Shao H.Z."/>
            <person name="Wang X."/>
            <person name="Wang C.C."/>
            <person name="Yang T.C."/>
            <person name="Huo Q.B."/>
            <person name="Li W."/>
            <person name="Chen H.Y."/>
            <person name="Chen S.E."/>
            <person name="Zhou L.G."/>
            <person name="Ni X.B."/>
            <person name="Tian J.H."/>
            <person name="Sheng Y."/>
            <person name="Liu T."/>
            <person name="Pan Y.S."/>
            <person name="Xia L.Y."/>
            <person name="Li J."/>
            <person name="Zhao F."/>
            <person name="Cao W.C."/>
        </authorList>
    </citation>
    <scope>NUCLEOTIDE SEQUENCE [LARGE SCALE GENOMIC DNA]</scope>
    <source>
        <strain evidence="1">Iper-2018</strain>
    </source>
</reference>
<gene>
    <name evidence="1" type="ORF">HPB47_026907</name>
</gene>